<name>A0A0E9T391_ANGAN</name>
<dbReference type="AlphaFoldDB" id="A0A0E9T391"/>
<protein>
    <submittedName>
        <fullName evidence="1">Uncharacterized protein</fullName>
    </submittedName>
</protein>
<evidence type="ECO:0000313" key="1">
    <source>
        <dbReference type="EMBL" id="JAH47947.1"/>
    </source>
</evidence>
<sequence length="22" mass="2593">MRLMFVEADKPISHNRWPHGGN</sequence>
<organism evidence="1">
    <name type="scientific">Anguilla anguilla</name>
    <name type="common">European freshwater eel</name>
    <name type="synonym">Muraena anguilla</name>
    <dbReference type="NCBI Taxonomy" id="7936"/>
    <lineage>
        <taxon>Eukaryota</taxon>
        <taxon>Metazoa</taxon>
        <taxon>Chordata</taxon>
        <taxon>Craniata</taxon>
        <taxon>Vertebrata</taxon>
        <taxon>Euteleostomi</taxon>
        <taxon>Actinopterygii</taxon>
        <taxon>Neopterygii</taxon>
        <taxon>Teleostei</taxon>
        <taxon>Anguilliformes</taxon>
        <taxon>Anguillidae</taxon>
        <taxon>Anguilla</taxon>
    </lineage>
</organism>
<dbReference type="EMBL" id="GBXM01068465">
    <property type="protein sequence ID" value="JAH40112.1"/>
    <property type="molecule type" value="Transcribed_RNA"/>
</dbReference>
<dbReference type="EMBL" id="GBXM01060630">
    <property type="protein sequence ID" value="JAH47947.1"/>
    <property type="molecule type" value="Transcribed_RNA"/>
</dbReference>
<reference evidence="1" key="1">
    <citation type="submission" date="2014-11" db="EMBL/GenBank/DDBJ databases">
        <authorList>
            <person name="Amaro Gonzalez C."/>
        </authorList>
    </citation>
    <scope>NUCLEOTIDE SEQUENCE</scope>
</reference>
<dbReference type="EMBL" id="GBXM01079702">
    <property type="protein sequence ID" value="JAH28875.1"/>
    <property type="molecule type" value="Transcribed_RNA"/>
</dbReference>
<proteinExistence type="predicted"/>
<reference evidence="1" key="2">
    <citation type="journal article" date="2015" name="Fish Shellfish Immunol.">
        <title>Early steps in the European eel (Anguilla anguilla)-Vibrio vulnificus interaction in the gills: Role of the RtxA13 toxin.</title>
        <authorList>
            <person name="Callol A."/>
            <person name="Pajuelo D."/>
            <person name="Ebbesson L."/>
            <person name="Teles M."/>
            <person name="MacKenzie S."/>
            <person name="Amaro C."/>
        </authorList>
    </citation>
    <scope>NUCLEOTIDE SEQUENCE</scope>
</reference>
<accession>A0A0E9T391</accession>